<evidence type="ECO:0000313" key="2">
    <source>
        <dbReference type="Proteomes" id="UP001235840"/>
    </source>
</evidence>
<keyword evidence="2" id="KW-1185">Reference proteome</keyword>
<dbReference type="RefSeq" id="WP_307393245.1">
    <property type="nucleotide sequence ID" value="NZ_BAAADK010000011.1"/>
</dbReference>
<protein>
    <recommendedName>
        <fullName evidence="3">DUF4352 domain-containing protein</fullName>
    </recommendedName>
</protein>
<proteinExistence type="predicted"/>
<sequence length="163" mass="18066">MNKKVLVTVALVILLLAGSYTYLKVNPRLVATQTGYTTDRQIQVIGVGNKGLFGDIQIKEVLINNNVVPSNAKLQISNPLVGLTVTDRFFNEEQSTILFEDFHSVSLQTGTVPSDQIVKLREGTATEEDILYAISIVHDNPIEEVTIKYHHLGISHKKTLSLH</sequence>
<comment type="caution">
    <text evidence="1">The sequence shown here is derived from an EMBL/GenBank/DDBJ whole genome shotgun (WGS) entry which is preliminary data.</text>
</comment>
<name>A0ABT9VYT1_9BACI</name>
<dbReference type="Proteomes" id="UP001235840">
    <property type="component" value="Unassembled WGS sequence"/>
</dbReference>
<evidence type="ECO:0000313" key="1">
    <source>
        <dbReference type="EMBL" id="MDQ0165765.1"/>
    </source>
</evidence>
<evidence type="ECO:0008006" key="3">
    <source>
        <dbReference type="Google" id="ProtNLM"/>
    </source>
</evidence>
<gene>
    <name evidence="1" type="ORF">J2S11_001666</name>
</gene>
<organism evidence="1 2">
    <name type="scientific">Caldalkalibacillus horti</name>
    <dbReference type="NCBI Taxonomy" id="77523"/>
    <lineage>
        <taxon>Bacteria</taxon>
        <taxon>Bacillati</taxon>
        <taxon>Bacillota</taxon>
        <taxon>Bacilli</taxon>
        <taxon>Bacillales</taxon>
        <taxon>Bacillaceae</taxon>
        <taxon>Caldalkalibacillus</taxon>
    </lineage>
</organism>
<accession>A0ABT9VYT1</accession>
<reference evidence="1 2" key="1">
    <citation type="submission" date="2023-07" db="EMBL/GenBank/DDBJ databases">
        <title>Genomic Encyclopedia of Type Strains, Phase IV (KMG-IV): sequencing the most valuable type-strain genomes for metagenomic binning, comparative biology and taxonomic classification.</title>
        <authorList>
            <person name="Goeker M."/>
        </authorList>
    </citation>
    <scope>NUCLEOTIDE SEQUENCE [LARGE SCALE GENOMIC DNA]</scope>
    <source>
        <strain evidence="1 2">DSM 12751</strain>
    </source>
</reference>
<dbReference type="EMBL" id="JAUSTY010000005">
    <property type="protein sequence ID" value="MDQ0165765.1"/>
    <property type="molecule type" value="Genomic_DNA"/>
</dbReference>